<reference evidence="1" key="1">
    <citation type="submission" date="2014-09" db="EMBL/GenBank/DDBJ databases">
        <authorList>
            <person name="Magalhaes I.L.F."/>
            <person name="Oliveira U."/>
            <person name="Santos F.R."/>
            <person name="Vidigal T.H.D.A."/>
            <person name="Brescovit A.D."/>
            <person name="Santos A.J."/>
        </authorList>
    </citation>
    <scope>NUCLEOTIDE SEQUENCE</scope>
    <source>
        <tissue evidence="1">Shoot tissue taken approximately 20 cm above the soil surface</tissue>
    </source>
</reference>
<dbReference type="EMBL" id="GBRH01224339">
    <property type="protein sequence ID" value="JAD73556.1"/>
    <property type="molecule type" value="Transcribed_RNA"/>
</dbReference>
<protein>
    <submittedName>
        <fullName evidence="1">Uncharacterized protein</fullName>
    </submittedName>
</protein>
<reference evidence="1" key="2">
    <citation type="journal article" date="2015" name="Data Brief">
        <title>Shoot transcriptome of the giant reed, Arundo donax.</title>
        <authorList>
            <person name="Barrero R.A."/>
            <person name="Guerrero F.D."/>
            <person name="Moolhuijzen P."/>
            <person name="Goolsby J.A."/>
            <person name="Tidwell J."/>
            <person name="Bellgard S.E."/>
            <person name="Bellgard M.I."/>
        </authorList>
    </citation>
    <scope>NUCLEOTIDE SEQUENCE</scope>
    <source>
        <tissue evidence="1">Shoot tissue taken approximately 20 cm above the soil surface</tissue>
    </source>
</reference>
<evidence type="ECO:0000313" key="1">
    <source>
        <dbReference type="EMBL" id="JAD73556.1"/>
    </source>
</evidence>
<sequence length="50" mass="5693">MTVRQNMLSTDQDANLATQDRQVEDKLAKLSTFLCCKTTMHVVVNQLKHS</sequence>
<accession>A0A0A9CDC2</accession>
<name>A0A0A9CDC2_ARUDO</name>
<dbReference type="AlphaFoldDB" id="A0A0A9CDC2"/>
<organism evidence="1">
    <name type="scientific">Arundo donax</name>
    <name type="common">Giant reed</name>
    <name type="synonym">Donax arundinaceus</name>
    <dbReference type="NCBI Taxonomy" id="35708"/>
    <lineage>
        <taxon>Eukaryota</taxon>
        <taxon>Viridiplantae</taxon>
        <taxon>Streptophyta</taxon>
        <taxon>Embryophyta</taxon>
        <taxon>Tracheophyta</taxon>
        <taxon>Spermatophyta</taxon>
        <taxon>Magnoliopsida</taxon>
        <taxon>Liliopsida</taxon>
        <taxon>Poales</taxon>
        <taxon>Poaceae</taxon>
        <taxon>PACMAD clade</taxon>
        <taxon>Arundinoideae</taxon>
        <taxon>Arundineae</taxon>
        <taxon>Arundo</taxon>
    </lineage>
</organism>
<proteinExistence type="predicted"/>